<evidence type="ECO:0000313" key="2">
    <source>
        <dbReference type="EMBL" id="EPE35280.1"/>
    </source>
</evidence>
<keyword evidence="3" id="KW-1185">Reference proteome</keyword>
<dbReference type="HOGENOM" id="CLU_2346871_0_0_1"/>
<protein>
    <submittedName>
        <fullName evidence="2">Uncharacterized protein</fullName>
    </submittedName>
</protein>
<dbReference type="GeneID" id="19470021"/>
<dbReference type="AlphaFoldDB" id="S3DC56"/>
<dbReference type="EMBL" id="KE145354">
    <property type="protein sequence ID" value="EPE35280.1"/>
    <property type="molecule type" value="Genomic_DNA"/>
</dbReference>
<evidence type="ECO:0000256" key="1">
    <source>
        <dbReference type="SAM" id="MobiDB-lite"/>
    </source>
</evidence>
<evidence type="ECO:0000313" key="3">
    <source>
        <dbReference type="Proteomes" id="UP000016922"/>
    </source>
</evidence>
<gene>
    <name evidence="2" type="ORF">GLAREA_10979</name>
</gene>
<feature type="region of interest" description="Disordered" evidence="1">
    <location>
        <begin position="1"/>
        <end position="36"/>
    </location>
</feature>
<dbReference type="KEGG" id="glz:GLAREA_10979"/>
<feature type="compositionally biased region" description="Polar residues" evidence="1">
    <location>
        <begin position="24"/>
        <end position="36"/>
    </location>
</feature>
<reference evidence="2 3" key="1">
    <citation type="journal article" date="2013" name="BMC Genomics">
        <title>Genomics-driven discovery of the pneumocandin biosynthetic gene cluster in the fungus Glarea lozoyensis.</title>
        <authorList>
            <person name="Chen L."/>
            <person name="Yue Q."/>
            <person name="Zhang X."/>
            <person name="Xiang M."/>
            <person name="Wang C."/>
            <person name="Li S."/>
            <person name="Che Y."/>
            <person name="Ortiz-Lopez F.J."/>
            <person name="Bills G.F."/>
            <person name="Liu X."/>
            <person name="An Z."/>
        </authorList>
    </citation>
    <scope>NUCLEOTIDE SEQUENCE [LARGE SCALE GENOMIC DNA]</scope>
    <source>
        <strain evidence="3">ATCC 20868 / MF5171</strain>
    </source>
</reference>
<sequence>MDVASGVASPVLDPSPSCTDDDSAGSSVISLTAGGSETVANLVPSSEIVSGSLGEEKVVGDGPEKQDGNQAYEAATARSQPRNVAGDVRRIKPKKYT</sequence>
<name>S3DC56_GLAL2</name>
<feature type="region of interest" description="Disordered" evidence="1">
    <location>
        <begin position="51"/>
        <end position="97"/>
    </location>
</feature>
<accession>S3DC56</accession>
<organism evidence="2 3">
    <name type="scientific">Glarea lozoyensis (strain ATCC 20868 / MF5171)</name>
    <dbReference type="NCBI Taxonomy" id="1116229"/>
    <lineage>
        <taxon>Eukaryota</taxon>
        <taxon>Fungi</taxon>
        <taxon>Dikarya</taxon>
        <taxon>Ascomycota</taxon>
        <taxon>Pezizomycotina</taxon>
        <taxon>Leotiomycetes</taxon>
        <taxon>Helotiales</taxon>
        <taxon>Helotiaceae</taxon>
        <taxon>Glarea</taxon>
    </lineage>
</organism>
<dbReference type="Proteomes" id="UP000016922">
    <property type="component" value="Unassembled WGS sequence"/>
</dbReference>
<proteinExistence type="predicted"/>
<dbReference type="RefSeq" id="XP_008077359.1">
    <property type="nucleotide sequence ID" value="XM_008079168.1"/>
</dbReference>
<feature type="compositionally biased region" description="Basic and acidic residues" evidence="1">
    <location>
        <begin position="54"/>
        <end position="67"/>
    </location>
</feature>